<name>A0A8B6DEG2_MYTGA</name>
<protein>
    <recommendedName>
        <fullName evidence="3">Reverse transcriptase domain-containing protein</fullName>
    </recommendedName>
</protein>
<reference evidence="1" key="1">
    <citation type="submission" date="2018-11" db="EMBL/GenBank/DDBJ databases">
        <authorList>
            <person name="Alioto T."/>
            <person name="Alioto T."/>
        </authorList>
    </citation>
    <scope>NUCLEOTIDE SEQUENCE</scope>
</reference>
<comment type="caution">
    <text evidence="1">The sequence shown here is derived from an EMBL/GenBank/DDBJ whole genome shotgun (WGS) entry which is preliminary data.</text>
</comment>
<evidence type="ECO:0000313" key="2">
    <source>
        <dbReference type="Proteomes" id="UP000596742"/>
    </source>
</evidence>
<evidence type="ECO:0000313" key="1">
    <source>
        <dbReference type="EMBL" id="VDI17558.1"/>
    </source>
</evidence>
<proteinExistence type="predicted"/>
<dbReference type="SUPFAM" id="SSF56672">
    <property type="entry name" value="DNA/RNA polymerases"/>
    <property type="match status" value="1"/>
</dbReference>
<dbReference type="Proteomes" id="UP000596742">
    <property type="component" value="Unassembled WGS sequence"/>
</dbReference>
<gene>
    <name evidence="1" type="ORF">MGAL_10B088338</name>
</gene>
<dbReference type="EMBL" id="UYJE01003236">
    <property type="protein sequence ID" value="VDI17558.1"/>
    <property type="molecule type" value="Genomic_DNA"/>
</dbReference>
<evidence type="ECO:0008006" key="3">
    <source>
        <dbReference type="Google" id="ProtNLM"/>
    </source>
</evidence>
<sequence length="314" mass="36881">MLNKLPSRIKENITREYGLKQWSPDELRQHLFNEISILEARRGYLESDVTLHSTVYLAKTDTKNNNNNNNRKPQRSELAVHTRKPCIYCGESHSPNTCMKIVDQKARLEILKQKKACFNCLGNHRVTDSKLPWKDDHKPLPSNIDIARRRTENVVRRHSNDPFLLRKYGENINDQKKRFIERIDNPTTSTKHAHYIPHHSVKKDSVTTPIRIVYDCSCRLSQDTPSLNDCLRKEPPILNDISTLLMRFRDTRCAVVTDIEKAFLQITLDEKDRDMTRLFWLKDSTDLTSELITYRFKAILFAKNPRSKMTCQRF</sequence>
<keyword evidence="2" id="KW-1185">Reference proteome</keyword>
<dbReference type="PANTHER" id="PTHR47331:SF1">
    <property type="entry name" value="GAG-LIKE PROTEIN"/>
    <property type="match status" value="1"/>
</dbReference>
<dbReference type="AlphaFoldDB" id="A0A8B6DEG2"/>
<dbReference type="PANTHER" id="PTHR47331">
    <property type="entry name" value="PHD-TYPE DOMAIN-CONTAINING PROTEIN"/>
    <property type="match status" value="1"/>
</dbReference>
<accession>A0A8B6DEG2</accession>
<dbReference type="InterPro" id="IPR043502">
    <property type="entry name" value="DNA/RNA_pol_sf"/>
</dbReference>
<organism evidence="1 2">
    <name type="scientific">Mytilus galloprovincialis</name>
    <name type="common">Mediterranean mussel</name>
    <dbReference type="NCBI Taxonomy" id="29158"/>
    <lineage>
        <taxon>Eukaryota</taxon>
        <taxon>Metazoa</taxon>
        <taxon>Spiralia</taxon>
        <taxon>Lophotrochozoa</taxon>
        <taxon>Mollusca</taxon>
        <taxon>Bivalvia</taxon>
        <taxon>Autobranchia</taxon>
        <taxon>Pteriomorphia</taxon>
        <taxon>Mytilida</taxon>
        <taxon>Mytiloidea</taxon>
        <taxon>Mytilidae</taxon>
        <taxon>Mytilinae</taxon>
        <taxon>Mytilus</taxon>
    </lineage>
</organism>